<dbReference type="AlphaFoldDB" id="A0A7R9EGV3"/>
<protein>
    <submittedName>
        <fullName evidence="2">Uncharacterized protein</fullName>
    </submittedName>
</protein>
<sequence length="185" mass="19574">MEAASMSPMEATSMSPMEATSMSPMEAASMSPMEAASMSTIRGIIPIVTSAPQHPNNHHHIISLRVGCVDSSIGALWDMICANRSAKSLHISPMASLVLTDSSQLTSDSQNLEKGEWGVGGVEAGTINLGPTLAIGKGRKIRSLFYSSPTASLVLTDSSQLTYDSQHVESTVQNVVVERGRVLES</sequence>
<feature type="region of interest" description="Disordered" evidence="1">
    <location>
        <begin position="1"/>
        <end position="33"/>
    </location>
</feature>
<evidence type="ECO:0000313" key="2">
    <source>
        <dbReference type="EMBL" id="CAD7432390.1"/>
    </source>
</evidence>
<reference evidence="2" key="1">
    <citation type="submission" date="2020-11" db="EMBL/GenBank/DDBJ databases">
        <authorList>
            <person name="Tran Van P."/>
        </authorList>
    </citation>
    <scope>NUCLEOTIDE SEQUENCE</scope>
</reference>
<dbReference type="EMBL" id="OB795547">
    <property type="protein sequence ID" value="CAD7432390.1"/>
    <property type="molecule type" value="Genomic_DNA"/>
</dbReference>
<name>A0A7R9EGV3_9NEOP</name>
<accession>A0A7R9EGV3</accession>
<gene>
    <name evidence="2" type="ORF">TMSB3V08_LOCUS9099</name>
</gene>
<organism evidence="2">
    <name type="scientific">Timema monikensis</name>
    <dbReference type="NCBI Taxonomy" id="170555"/>
    <lineage>
        <taxon>Eukaryota</taxon>
        <taxon>Metazoa</taxon>
        <taxon>Ecdysozoa</taxon>
        <taxon>Arthropoda</taxon>
        <taxon>Hexapoda</taxon>
        <taxon>Insecta</taxon>
        <taxon>Pterygota</taxon>
        <taxon>Neoptera</taxon>
        <taxon>Polyneoptera</taxon>
        <taxon>Phasmatodea</taxon>
        <taxon>Timematodea</taxon>
        <taxon>Timematoidea</taxon>
        <taxon>Timematidae</taxon>
        <taxon>Timema</taxon>
    </lineage>
</organism>
<evidence type="ECO:0000256" key="1">
    <source>
        <dbReference type="SAM" id="MobiDB-lite"/>
    </source>
</evidence>
<proteinExistence type="predicted"/>
<feature type="compositionally biased region" description="Low complexity" evidence="1">
    <location>
        <begin position="17"/>
        <end position="33"/>
    </location>
</feature>